<dbReference type="KEGG" id="cam:101511310"/>
<dbReference type="PANTHER" id="PTHR33148:SF46">
    <property type="entry name" value="EMB|CAB85509.1"/>
    <property type="match status" value="1"/>
</dbReference>
<dbReference type="AlphaFoldDB" id="A0A3Q7YE31"/>
<dbReference type="PANTHER" id="PTHR33148">
    <property type="entry name" value="PLASTID MOVEMENT IMPAIRED PROTEIN-RELATED"/>
    <property type="match status" value="1"/>
</dbReference>
<accession>A0A3Q7YE31</accession>
<dbReference type="OrthoDB" id="1688863at2759"/>
<evidence type="ECO:0000313" key="2">
    <source>
        <dbReference type="RefSeq" id="XP_027188825.1"/>
    </source>
</evidence>
<keyword evidence="1" id="KW-1185">Reference proteome</keyword>
<sequence length="158" mass="17546">MGNCLVLQENNVVKIMKTDGKILEYKTPIKVEEVLVDFSGYAVSDSQQVLKHLLPNSKLLSGQLYYLVPLPPPSPKGQKKVRFANPEVQDVHKSSVVRIKLVISKQKLHDMLQNGGISVENMLSLVQGEKGMDGEYLCEKSDEVSVGWKPVLKSIAEV</sequence>
<dbReference type="GeneID" id="101511310"/>
<dbReference type="Proteomes" id="UP000087171">
    <property type="component" value="Chromosome Ca3"/>
</dbReference>
<gene>
    <name evidence="2" type="primary">LOC101511310</name>
</gene>
<proteinExistence type="predicted"/>
<dbReference type="Pfam" id="PF14009">
    <property type="entry name" value="PADRE"/>
    <property type="match status" value="1"/>
</dbReference>
<organism evidence="1 2">
    <name type="scientific">Cicer arietinum</name>
    <name type="common">Chickpea</name>
    <name type="synonym">Garbanzo</name>
    <dbReference type="NCBI Taxonomy" id="3827"/>
    <lineage>
        <taxon>Eukaryota</taxon>
        <taxon>Viridiplantae</taxon>
        <taxon>Streptophyta</taxon>
        <taxon>Embryophyta</taxon>
        <taxon>Tracheophyta</taxon>
        <taxon>Spermatophyta</taxon>
        <taxon>Magnoliopsida</taxon>
        <taxon>eudicotyledons</taxon>
        <taxon>Gunneridae</taxon>
        <taxon>Pentapetalae</taxon>
        <taxon>rosids</taxon>
        <taxon>fabids</taxon>
        <taxon>Fabales</taxon>
        <taxon>Fabaceae</taxon>
        <taxon>Papilionoideae</taxon>
        <taxon>50 kb inversion clade</taxon>
        <taxon>NPAAA clade</taxon>
        <taxon>Hologalegina</taxon>
        <taxon>IRL clade</taxon>
        <taxon>Cicereae</taxon>
        <taxon>Cicer</taxon>
    </lineage>
</organism>
<name>A0A3Q7YE31_CICAR</name>
<dbReference type="RefSeq" id="XP_027188825.1">
    <property type="nucleotide sequence ID" value="XM_027333024.1"/>
</dbReference>
<dbReference type="InterPro" id="IPR025322">
    <property type="entry name" value="PADRE_dom"/>
</dbReference>
<protein>
    <submittedName>
        <fullName evidence="2">Uncharacterized protein LOC101511310</fullName>
    </submittedName>
</protein>
<evidence type="ECO:0000313" key="1">
    <source>
        <dbReference type="Proteomes" id="UP000087171"/>
    </source>
</evidence>
<reference evidence="2" key="2">
    <citation type="submission" date="2025-08" db="UniProtKB">
        <authorList>
            <consortium name="RefSeq"/>
        </authorList>
    </citation>
    <scope>IDENTIFICATION</scope>
    <source>
        <tissue evidence="2">Etiolated seedlings</tissue>
    </source>
</reference>
<reference evidence="1" key="1">
    <citation type="journal article" date="2013" name="Nat. Biotechnol.">
        <title>Draft genome sequence of chickpea (Cicer arietinum) provides a resource for trait improvement.</title>
        <authorList>
            <person name="Varshney R.K."/>
            <person name="Song C."/>
            <person name="Saxena R.K."/>
            <person name="Azam S."/>
            <person name="Yu S."/>
            <person name="Sharpe A.G."/>
            <person name="Cannon S."/>
            <person name="Baek J."/>
            <person name="Rosen B.D."/>
            <person name="Tar'an B."/>
            <person name="Millan T."/>
            <person name="Zhang X."/>
            <person name="Ramsay L.D."/>
            <person name="Iwata A."/>
            <person name="Wang Y."/>
            <person name="Nelson W."/>
            <person name="Farmer A.D."/>
            <person name="Gaur P.M."/>
            <person name="Soderlund C."/>
            <person name="Penmetsa R.V."/>
            <person name="Xu C."/>
            <person name="Bharti A.K."/>
            <person name="He W."/>
            <person name="Winter P."/>
            <person name="Zhao S."/>
            <person name="Hane J.K."/>
            <person name="Carrasquilla-Garcia N."/>
            <person name="Condie J.A."/>
            <person name="Upadhyaya H.D."/>
            <person name="Luo M.C."/>
            <person name="Thudi M."/>
            <person name="Gowda C.L."/>
            <person name="Singh N.P."/>
            <person name="Lichtenzveig J."/>
            <person name="Gali K.K."/>
            <person name="Rubio J."/>
            <person name="Nadarajan N."/>
            <person name="Dolezel J."/>
            <person name="Bansal K.C."/>
            <person name="Xu X."/>
            <person name="Edwards D."/>
            <person name="Zhang G."/>
            <person name="Kahl G."/>
            <person name="Gil J."/>
            <person name="Singh K.B."/>
            <person name="Datta S.K."/>
            <person name="Jackson S.A."/>
            <person name="Wang J."/>
            <person name="Cook D.R."/>
        </authorList>
    </citation>
    <scope>NUCLEOTIDE SEQUENCE [LARGE SCALE GENOMIC DNA]</scope>
    <source>
        <strain evidence="1">cv. CDC Frontier</strain>
    </source>
</reference>
<dbReference type="STRING" id="3827.A0A3Q7YE31"/>